<feature type="domain" description="PAC" evidence="3">
    <location>
        <begin position="226"/>
        <end position="279"/>
    </location>
</feature>
<feature type="transmembrane region" description="Helical" evidence="1">
    <location>
        <begin position="6"/>
        <end position="27"/>
    </location>
</feature>
<dbReference type="GO" id="GO:0003824">
    <property type="term" value="F:catalytic activity"/>
    <property type="evidence" value="ECO:0007669"/>
    <property type="project" value="UniProtKB-ARBA"/>
</dbReference>
<dbReference type="SMART" id="SM00091">
    <property type="entry name" value="PAS"/>
    <property type="match status" value="2"/>
</dbReference>
<dbReference type="SMART" id="SM00267">
    <property type="entry name" value="GGDEF"/>
    <property type="match status" value="1"/>
</dbReference>
<dbReference type="InterPro" id="IPR035965">
    <property type="entry name" value="PAS-like_dom_sf"/>
</dbReference>
<dbReference type="PROSITE" id="PS50112">
    <property type="entry name" value="PAS"/>
    <property type="match status" value="1"/>
</dbReference>
<dbReference type="InterPro" id="IPR000700">
    <property type="entry name" value="PAS-assoc_C"/>
</dbReference>
<dbReference type="InterPro" id="IPR000160">
    <property type="entry name" value="GGDEF_dom"/>
</dbReference>
<dbReference type="Gene3D" id="3.30.70.270">
    <property type="match status" value="1"/>
</dbReference>
<dbReference type="CDD" id="cd01949">
    <property type="entry name" value="GGDEF"/>
    <property type="match status" value="1"/>
</dbReference>
<evidence type="ECO:0000256" key="1">
    <source>
        <dbReference type="SAM" id="Phobius"/>
    </source>
</evidence>
<dbReference type="AlphaFoldDB" id="A0A974PWK1"/>
<dbReference type="CDD" id="cd00130">
    <property type="entry name" value="PAS"/>
    <property type="match status" value="1"/>
</dbReference>
<evidence type="ECO:0000313" key="6">
    <source>
        <dbReference type="Proteomes" id="UP000663444"/>
    </source>
</evidence>
<dbReference type="EMBL" id="CP064781">
    <property type="protein sequence ID" value="QRJ62774.1"/>
    <property type="molecule type" value="Genomic_DNA"/>
</dbReference>
<dbReference type="Pfam" id="PF13426">
    <property type="entry name" value="PAS_9"/>
    <property type="match status" value="1"/>
</dbReference>
<dbReference type="InterPro" id="IPR001610">
    <property type="entry name" value="PAC"/>
</dbReference>
<proteinExistence type="predicted"/>
<evidence type="ECO:0000259" key="3">
    <source>
        <dbReference type="PROSITE" id="PS50113"/>
    </source>
</evidence>
<dbReference type="KEGG" id="ares:IWH25_13475"/>
<dbReference type="Gene3D" id="3.30.450.20">
    <property type="entry name" value="PAS domain"/>
    <property type="match status" value="2"/>
</dbReference>
<evidence type="ECO:0000313" key="5">
    <source>
        <dbReference type="EMBL" id="QRJ62774.1"/>
    </source>
</evidence>
<accession>A0A974PWK1</accession>
<protein>
    <submittedName>
        <fullName evidence="5">Diguanylate cyclase</fullName>
    </submittedName>
</protein>
<keyword evidence="6" id="KW-1185">Reference proteome</keyword>
<evidence type="ECO:0000259" key="4">
    <source>
        <dbReference type="PROSITE" id="PS50887"/>
    </source>
</evidence>
<dbReference type="Proteomes" id="UP000663444">
    <property type="component" value="Chromosome"/>
</dbReference>
<dbReference type="PANTHER" id="PTHR46663">
    <property type="entry name" value="DIGUANYLATE CYCLASE DGCT-RELATED"/>
    <property type="match status" value="1"/>
</dbReference>
<gene>
    <name evidence="5" type="ORF">IWH25_13475</name>
</gene>
<dbReference type="InterPro" id="IPR043128">
    <property type="entry name" value="Rev_trsase/Diguanyl_cyclase"/>
</dbReference>
<sequence length="447" mass="49816">MANDLAPLLILAAVTTLLAVVLLVLVVRERRRSESAHGLAEERGRRYRSLFDSSLAGIALVGADGELKEWNAMLAEVLGAGRERQPAWREETRELARLARSGLPGASVETSVATGDGSRRWLMLRHWPMAGAANGDYWLQVNDITQRQEARRVLRLAQQVYRSMSEAILVTDAATRIVDVNPAFERITGYPRDEAIGRKASLIRSSRHDAAFFAAMWEGLSRDGHWAGEIWNRRRDGSEIPCWMHIDAVADPQGQEPAHYVGVFSDISERKSDEERIHYLAHHDQLTGLGNRFALDAVLPQTIAMARRKGRRVALLFTDLDYFKEINDTLGHAAGDQVLVEVACRLRRVARDSDFLARFGGDEFVVVLTDVEDCADAQRVASAIIATLHEPIRIEGREIRVTPSIGISLFPEHGEQPEVLLGLADNAMYRAKSDGRDGYCMHQPRSA</sequence>
<dbReference type="RefSeq" id="WP_203386305.1">
    <property type="nucleotide sequence ID" value="NZ_CP064781.1"/>
</dbReference>
<dbReference type="InterPro" id="IPR000014">
    <property type="entry name" value="PAS"/>
</dbReference>
<dbReference type="SUPFAM" id="SSF55073">
    <property type="entry name" value="Nucleotide cyclase"/>
    <property type="match status" value="1"/>
</dbReference>
<dbReference type="PANTHER" id="PTHR46663:SF3">
    <property type="entry name" value="SLL0267 PROTEIN"/>
    <property type="match status" value="1"/>
</dbReference>
<dbReference type="NCBIfam" id="TIGR00229">
    <property type="entry name" value="sensory_box"/>
    <property type="match status" value="2"/>
</dbReference>
<dbReference type="Pfam" id="PF00990">
    <property type="entry name" value="GGDEF"/>
    <property type="match status" value="1"/>
</dbReference>
<dbReference type="InterPro" id="IPR052163">
    <property type="entry name" value="DGC-Regulatory_Protein"/>
</dbReference>
<dbReference type="FunFam" id="3.30.70.270:FF:000001">
    <property type="entry name" value="Diguanylate cyclase domain protein"/>
    <property type="match status" value="1"/>
</dbReference>
<dbReference type="Pfam" id="PF13188">
    <property type="entry name" value="PAS_8"/>
    <property type="match status" value="1"/>
</dbReference>
<name>A0A974PWK1_9RHOO</name>
<organism evidence="5 6">
    <name type="scientific">Azospira restricta</name>
    <dbReference type="NCBI Taxonomy" id="404405"/>
    <lineage>
        <taxon>Bacteria</taxon>
        <taxon>Pseudomonadati</taxon>
        <taxon>Pseudomonadota</taxon>
        <taxon>Betaproteobacteria</taxon>
        <taxon>Rhodocyclales</taxon>
        <taxon>Rhodocyclaceae</taxon>
        <taxon>Azospira</taxon>
    </lineage>
</organism>
<dbReference type="PROSITE" id="PS50887">
    <property type="entry name" value="GGDEF"/>
    <property type="match status" value="1"/>
</dbReference>
<feature type="domain" description="PAS" evidence="2">
    <location>
        <begin position="153"/>
        <end position="198"/>
    </location>
</feature>
<dbReference type="PROSITE" id="PS50113">
    <property type="entry name" value="PAC"/>
    <property type="match status" value="1"/>
</dbReference>
<keyword evidence="1" id="KW-0812">Transmembrane</keyword>
<keyword evidence="1" id="KW-1133">Transmembrane helix</keyword>
<keyword evidence="1" id="KW-0472">Membrane</keyword>
<dbReference type="SUPFAM" id="SSF55785">
    <property type="entry name" value="PYP-like sensor domain (PAS domain)"/>
    <property type="match status" value="2"/>
</dbReference>
<dbReference type="NCBIfam" id="TIGR00254">
    <property type="entry name" value="GGDEF"/>
    <property type="match status" value="1"/>
</dbReference>
<dbReference type="InterPro" id="IPR029787">
    <property type="entry name" value="Nucleotide_cyclase"/>
</dbReference>
<feature type="domain" description="GGDEF" evidence="4">
    <location>
        <begin position="311"/>
        <end position="444"/>
    </location>
</feature>
<evidence type="ECO:0000259" key="2">
    <source>
        <dbReference type="PROSITE" id="PS50112"/>
    </source>
</evidence>
<reference evidence="5" key="1">
    <citation type="submission" date="2020-11" db="EMBL/GenBank/DDBJ databases">
        <title>Azospira restricta DSM 18626 genome sequence.</title>
        <authorList>
            <person name="Moe W.M."/>
        </authorList>
    </citation>
    <scope>NUCLEOTIDE SEQUENCE</scope>
    <source>
        <strain evidence="5">DSM 18626</strain>
    </source>
</reference>
<dbReference type="SMART" id="SM00086">
    <property type="entry name" value="PAC"/>
    <property type="match status" value="2"/>
</dbReference>